<name>A0ACC0L7Q0_RHOML</name>
<dbReference type="Proteomes" id="UP001062846">
    <property type="component" value="Chromosome 13"/>
</dbReference>
<accession>A0ACC0L7Q0</accession>
<evidence type="ECO:0000313" key="1">
    <source>
        <dbReference type="EMBL" id="KAI8524397.1"/>
    </source>
</evidence>
<keyword evidence="2" id="KW-1185">Reference proteome</keyword>
<organism evidence="1 2">
    <name type="scientific">Rhododendron molle</name>
    <name type="common">Chinese azalea</name>
    <name type="synonym">Azalea mollis</name>
    <dbReference type="NCBI Taxonomy" id="49168"/>
    <lineage>
        <taxon>Eukaryota</taxon>
        <taxon>Viridiplantae</taxon>
        <taxon>Streptophyta</taxon>
        <taxon>Embryophyta</taxon>
        <taxon>Tracheophyta</taxon>
        <taxon>Spermatophyta</taxon>
        <taxon>Magnoliopsida</taxon>
        <taxon>eudicotyledons</taxon>
        <taxon>Gunneridae</taxon>
        <taxon>Pentapetalae</taxon>
        <taxon>asterids</taxon>
        <taxon>Ericales</taxon>
        <taxon>Ericaceae</taxon>
        <taxon>Ericoideae</taxon>
        <taxon>Rhodoreae</taxon>
        <taxon>Rhododendron</taxon>
    </lineage>
</organism>
<proteinExistence type="predicted"/>
<evidence type="ECO:0000313" key="2">
    <source>
        <dbReference type="Proteomes" id="UP001062846"/>
    </source>
</evidence>
<gene>
    <name evidence="1" type="ORF">RHMOL_Rhmol13G0147200</name>
</gene>
<dbReference type="EMBL" id="CM046400">
    <property type="protein sequence ID" value="KAI8524397.1"/>
    <property type="molecule type" value="Genomic_DNA"/>
</dbReference>
<protein>
    <submittedName>
        <fullName evidence="1">Uncharacterized protein</fullName>
    </submittedName>
</protein>
<comment type="caution">
    <text evidence="1">The sequence shown here is derived from an EMBL/GenBank/DDBJ whole genome shotgun (WGS) entry which is preliminary data.</text>
</comment>
<sequence>MFINLYCPVIREELKYPVRGKAHVWRVGRVVVSSAVSIEAWALRIACSTAMEMNFSEVIFESDCQELIKYINDGNRLCAWEIYSVVEDIKVWAQSRRWSFVWCNRKKNIVAHWLASSCLNRSLVSLTGCIPPGLSPLLANDVYRLYHH</sequence>
<reference evidence="1" key="1">
    <citation type="submission" date="2022-02" db="EMBL/GenBank/DDBJ databases">
        <title>Plant Genome Project.</title>
        <authorList>
            <person name="Zhang R.-G."/>
        </authorList>
    </citation>
    <scope>NUCLEOTIDE SEQUENCE</scope>
    <source>
        <strain evidence="1">AT1</strain>
    </source>
</reference>